<feature type="domain" description="Glycosyl transferase family 1" evidence="1">
    <location>
        <begin position="184"/>
        <end position="356"/>
    </location>
</feature>
<comment type="caution">
    <text evidence="3">The sequence shown here is derived from an EMBL/GenBank/DDBJ whole genome shotgun (WGS) entry which is preliminary data.</text>
</comment>
<gene>
    <name evidence="3" type="ORF">A2V91_02310</name>
</gene>
<dbReference type="AlphaFoldDB" id="A0A1F6T0B3"/>
<sequence length="358" mass="39920">MKKVAMIAAPVHPVPPRKGAAVEWWMYQTCRRLAAFKPHIVFVAADDYPEFEIRDGIVFHRVRIGRLYRRVFQKILGIDPYSYARRAARRLNAIRPNIVHVHNAPMLFAQLAALYQRPARFILHMHNEMPVAPLPSGAVLVTVSRYLKDWYAARLPGTDIRIITNGVDTDVFRPLPAAELAPLRARLRLPTDKKIILYAGRISPEKGPLALVRAFGALRQLRQDAFLLLVGEARTGNDRRGDYGRALLAACDALGGDCYHASTVDPTHMQEYYQAADLAVVPSEFEEPFGMVAIEAMAAGTPVLATRRGGLPEIITDGVTGFLLDDAKNHSAFAQRLNELLSAPARLEAVRRATREYV</sequence>
<protein>
    <recommendedName>
        <fullName evidence="5">Glycosyltransferase</fullName>
    </recommendedName>
</protein>
<dbReference type="Proteomes" id="UP000179334">
    <property type="component" value="Unassembled WGS sequence"/>
</dbReference>
<reference evidence="3 4" key="1">
    <citation type="journal article" date="2016" name="Nat. Commun.">
        <title>Thousands of microbial genomes shed light on interconnected biogeochemical processes in an aquifer system.</title>
        <authorList>
            <person name="Anantharaman K."/>
            <person name="Brown C.T."/>
            <person name="Hug L.A."/>
            <person name="Sharon I."/>
            <person name="Castelle C.J."/>
            <person name="Probst A.J."/>
            <person name="Thomas B.C."/>
            <person name="Singh A."/>
            <person name="Wilkins M.J."/>
            <person name="Karaoz U."/>
            <person name="Brodie E.L."/>
            <person name="Williams K.H."/>
            <person name="Hubbard S.S."/>
            <person name="Banfield J.F."/>
        </authorList>
    </citation>
    <scope>NUCLEOTIDE SEQUENCE [LARGE SCALE GENOMIC DNA]</scope>
</reference>
<accession>A0A1F6T0B3</accession>
<dbReference type="SUPFAM" id="SSF53756">
    <property type="entry name" value="UDP-Glycosyltransferase/glycogen phosphorylase"/>
    <property type="match status" value="1"/>
</dbReference>
<feature type="non-terminal residue" evidence="3">
    <location>
        <position position="358"/>
    </location>
</feature>
<dbReference type="PANTHER" id="PTHR45947:SF3">
    <property type="entry name" value="SULFOQUINOVOSYL TRANSFERASE SQD2"/>
    <property type="match status" value="1"/>
</dbReference>
<dbReference type="CDD" id="cd03801">
    <property type="entry name" value="GT4_PimA-like"/>
    <property type="match status" value="1"/>
</dbReference>
<dbReference type="Pfam" id="PF13439">
    <property type="entry name" value="Glyco_transf_4"/>
    <property type="match status" value="1"/>
</dbReference>
<dbReference type="Pfam" id="PF00534">
    <property type="entry name" value="Glycos_transf_1"/>
    <property type="match status" value="1"/>
</dbReference>
<name>A0A1F6T0B3_9PROT</name>
<dbReference type="PANTHER" id="PTHR45947">
    <property type="entry name" value="SULFOQUINOVOSYL TRANSFERASE SQD2"/>
    <property type="match status" value="1"/>
</dbReference>
<dbReference type="InterPro" id="IPR050194">
    <property type="entry name" value="Glycosyltransferase_grp1"/>
</dbReference>
<evidence type="ECO:0000313" key="3">
    <source>
        <dbReference type="EMBL" id="OGI38617.1"/>
    </source>
</evidence>
<evidence type="ECO:0008006" key="5">
    <source>
        <dbReference type="Google" id="ProtNLM"/>
    </source>
</evidence>
<evidence type="ECO:0000259" key="2">
    <source>
        <dbReference type="Pfam" id="PF13439"/>
    </source>
</evidence>
<evidence type="ECO:0000259" key="1">
    <source>
        <dbReference type="Pfam" id="PF00534"/>
    </source>
</evidence>
<dbReference type="GO" id="GO:0016757">
    <property type="term" value="F:glycosyltransferase activity"/>
    <property type="evidence" value="ECO:0007669"/>
    <property type="project" value="InterPro"/>
</dbReference>
<dbReference type="InterPro" id="IPR001296">
    <property type="entry name" value="Glyco_trans_1"/>
</dbReference>
<evidence type="ECO:0000313" key="4">
    <source>
        <dbReference type="Proteomes" id="UP000179334"/>
    </source>
</evidence>
<dbReference type="InterPro" id="IPR028098">
    <property type="entry name" value="Glyco_trans_4-like_N"/>
</dbReference>
<dbReference type="Gene3D" id="3.40.50.2000">
    <property type="entry name" value="Glycogen Phosphorylase B"/>
    <property type="match status" value="2"/>
</dbReference>
<feature type="domain" description="Glycosyltransferase subfamily 4-like N-terminal" evidence="2">
    <location>
        <begin position="22"/>
        <end position="170"/>
    </location>
</feature>
<dbReference type="EMBL" id="MFSR01000066">
    <property type="protein sequence ID" value="OGI38617.1"/>
    <property type="molecule type" value="Genomic_DNA"/>
</dbReference>
<proteinExistence type="predicted"/>
<organism evidence="3 4">
    <name type="scientific">Candidatus Muproteobacteria bacterium RBG_16_64_10</name>
    <dbReference type="NCBI Taxonomy" id="1817757"/>
    <lineage>
        <taxon>Bacteria</taxon>
        <taxon>Pseudomonadati</taxon>
        <taxon>Pseudomonadota</taxon>
        <taxon>Candidatus Muproteobacteria</taxon>
    </lineage>
</organism>